<sequence length="105" mass="12068">MVKRTLLELQGTPCIELDDVDTPKQNIMTSRSFGRLTESLYVLHEAIRVHASHGVEKLIKQNSVTSAVMIFLKTNRFRDDLPQYNPSIVILLMIHGRLLRQHSKD</sequence>
<protein>
    <recommendedName>
        <fullName evidence="1">DNA polymerase Y-family little finger domain-containing protein</fullName>
    </recommendedName>
</protein>
<dbReference type="InterPro" id="IPR017961">
    <property type="entry name" value="DNA_pol_Y-fam_little_finger"/>
</dbReference>
<dbReference type="RefSeq" id="WP_201095229.1">
    <property type="nucleotide sequence ID" value="NZ_CP067393.1"/>
</dbReference>
<keyword evidence="3" id="KW-1185">Reference proteome</keyword>
<name>A0A974NHG2_9GAMM</name>
<dbReference type="Proteomes" id="UP000595278">
    <property type="component" value="Chromosome"/>
</dbReference>
<organism evidence="2 3">
    <name type="scientific">Entomomonas asaccharolytica</name>
    <dbReference type="NCBI Taxonomy" id="2785331"/>
    <lineage>
        <taxon>Bacteria</taxon>
        <taxon>Pseudomonadati</taxon>
        <taxon>Pseudomonadota</taxon>
        <taxon>Gammaproteobacteria</taxon>
        <taxon>Pseudomonadales</taxon>
        <taxon>Pseudomonadaceae</taxon>
        <taxon>Entomomonas</taxon>
    </lineage>
</organism>
<dbReference type="AlphaFoldDB" id="A0A974NHG2"/>
<accession>A0A974NHG2</accession>
<dbReference type="GO" id="GO:0006281">
    <property type="term" value="P:DNA repair"/>
    <property type="evidence" value="ECO:0007669"/>
    <property type="project" value="InterPro"/>
</dbReference>
<evidence type="ECO:0000313" key="2">
    <source>
        <dbReference type="EMBL" id="QQP86801.1"/>
    </source>
</evidence>
<evidence type="ECO:0000259" key="1">
    <source>
        <dbReference type="Pfam" id="PF11799"/>
    </source>
</evidence>
<dbReference type="GO" id="GO:0003684">
    <property type="term" value="F:damaged DNA binding"/>
    <property type="evidence" value="ECO:0007669"/>
    <property type="project" value="InterPro"/>
</dbReference>
<feature type="domain" description="DNA polymerase Y-family little finger" evidence="1">
    <location>
        <begin position="25"/>
        <end position="83"/>
    </location>
</feature>
<dbReference type="EMBL" id="CP067393">
    <property type="protein sequence ID" value="QQP86801.1"/>
    <property type="molecule type" value="Genomic_DNA"/>
</dbReference>
<dbReference type="Pfam" id="PF11799">
    <property type="entry name" value="IMS_C"/>
    <property type="match status" value="1"/>
</dbReference>
<reference evidence="2 3" key="1">
    <citation type="submission" date="2021-01" db="EMBL/GenBank/DDBJ databases">
        <title>Entomomonas sp. F2A isolated from a house cricket (Acheta domesticus).</title>
        <authorList>
            <person name="Spergser J."/>
            <person name="Busse H.-J."/>
        </authorList>
    </citation>
    <scope>NUCLEOTIDE SEQUENCE [LARGE SCALE GENOMIC DNA]</scope>
    <source>
        <strain evidence="2 3">F2A</strain>
    </source>
</reference>
<gene>
    <name evidence="2" type="ORF">JHT90_06055</name>
</gene>
<dbReference type="KEGG" id="eaz:JHT90_06055"/>
<evidence type="ECO:0000313" key="3">
    <source>
        <dbReference type="Proteomes" id="UP000595278"/>
    </source>
</evidence>
<proteinExistence type="predicted"/>